<sequence>MLNKIKFHLDENVSNAIANGLRMRGIDVTTSPEQGLIGVSDQQQLAYALSQQRAIFTFDDDFLRLASTDIEHCGIIYTRQKRQSIGKIIGDLVLIWECLEPEYMYNNIEFL</sequence>
<dbReference type="InterPro" id="IPR041049">
    <property type="entry name" value="DUF5615"/>
</dbReference>
<proteinExistence type="predicted"/>
<dbReference type="AlphaFoldDB" id="A0A9W4G2W9"/>
<dbReference type="EMBL" id="LR882967">
    <property type="protein sequence ID" value="CAD5920970.1"/>
    <property type="molecule type" value="Genomic_DNA"/>
</dbReference>
<feature type="domain" description="DUF5615" evidence="1">
    <location>
        <begin position="6"/>
        <end position="84"/>
    </location>
</feature>
<dbReference type="RefSeq" id="WP_254172980.1">
    <property type="nucleotide sequence ID" value="NZ_LR882967.1"/>
</dbReference>
<name>A0A9W4G2W9_9CYAN</name>
<protein>
    <recommendedName>
        <fullName evidence="1">DUF5615 domain-containing protein</fullName>
    </recommendedName>
</protein>
<gene>
    <name evidence="2" type="ORF">NO713_00660</name>
</gene>
<dbReference type="KEGG" id="ppsu:NO713_00660"/>
<dbReference type="Proteomes" id="UP001153719">
    <property type="component" value="Chromosome"/>
</dbReference>
<reference evidence="2" key="1">
    <citation type="submission" date="2020-09" db="EMBL/GenBank/DDBJ databases">
        <authorList>
            <person name="Blom J."/>
        </authorList>
    </citation>
    <scope>NUCLEOTIDE SEQUENCE</scope>
    <source>
        <strain evidence="2">No.713</strain>
    </source>
</reference>
<organism evidence="2 3">
    <name type="scientific">Planktothrix pseudagardhii</name>
    <dbReference type="NCBI Taxonomy" id="132604"/>
    <lineage>
        <taxon>Bacteria</taxon>
        <taxon>Bacillati</taxon>
        <taxon>Cyanobacteriota</taxon>
        <taxon>Cyanophyceae</taxon>
        <taxon>Oscillatoriophycideae</taxon>
        <taxon>Oscillatoriales</taxon>
        <taxon>Microcoleaceae</taxon>
        <taxon>Planktothrix</taxon>
    </lineage>
</organism>
<accession>A0A9W4G2W9</accession>
<dbReference type="Pfam" id="PF18480">
    <property type="entry name" value="DUF5615"/>
    <property type="match status" value="1"/>
</dbReference>
<evidence type="ECO:0000259" key="1">
    <source>
        <dbReference type="Pfam" id="PF18480"/>
    </source>
</evidence>
<evidence type="ECO:0000313" key="3">
    <source>
        <dbReference type="Proteomes" id="UP001153719"/>
    </source>
</evidence>
<evidence type="ECO:0000313" key="2">
    <source>
        <dbReference type="EMBL" id="CAD5920970.1"/>
    </source>
</evidence>
<keyword evidence="3" id="KW-1185">Reference proteome</keyword>